<proteinExistence type="predicted"/>
<evidence type="ECO:0000313" key="2">
    <source>
        <dbReference type="Proteomes" id="UP000202061"/>
    </source>
</evidence>
<sequence length="278" mass="29076">MVALHVSFNPTTKVAHVDETTTVPSGFTNIGTFEHPDATYPDSYVIFHGVRELLYFVKPGSPVTLGAKFPDNITDMSSVDIQFTYPAPLRLTTNLDTVKTAVAGTDVTFTVAAADGRAPYTYEWFYRSQYNSVWIKIDPTVNPTAATASLKNSAVTAQSTGQYKAVVKDAFHNEVESYSTMLSVSDAPATTSITATPSTLALSVAADATNGKTVAFASVPTGSTLKTLSIKTAPAAGRATATIANNVLTVKPVAAGAATTVVVTDGTHDVTVNVTVAA</sequence>
<reference evidence="1" key="1">
    <citation type="submission" date="2017-06" db="EMBL/GenBank/DDBJ databases">
        <authorList>
            <person name="Berg J.A."/>
            <person name="Peck M.D."/>
            <person name="Grossarth S.E."/>
            <person name="Jarvis T.M."/>
            <person name="Merrill B.D."/>
            <person name="Breakwell D.P."/>
            <person name="Burnett S.H."/>
            <person name="Grose J.H."/>
        </authorList>
    </citation>
    <scope>NUCLEOTIDE SEQUENCE [LARGE SCALE GENOMIC DNA]</scope>
</reference>
<organism evidence="1 2">
    <name type="scientific">Erwinia phage vB_EamP_Frozen</name>
    <dbReference type="NCBI Taxonomy" id="1852641"/>
    <lineage>
        <taxon>Viruses</taxon>
        <taxon>Duplodnaviria</taxon>
        <taxon>Heunggongvirae</taxon>
        <taxon>Uroviricota</taxon>
        <taxon>Caudoviricetes</taxon>
        <taxon>Schitoviridae</taxon>
        <taxon>Erskinevirinae</taxon>
        <taxon>Johnsonvirus</taxon>
        <taxon>Johnsonvirus frozen</taxon>
    </lineage>
</organism>
<protein>
    <submittedName>
        <fullName evidence="1">Capsid decorating protein</fullName>
    </submittedName>
</protein>
<keyword evidence="2" id="KW-1185">Reference proteome</keyword>
<dbReference type="InterPro" id="IPR036179">
    <property type="entry name" value="Ig-like_dom_sf"/>
</dbReference>
<dbReference type="GeneID" id="29065794"/>
<dbReference type="EMBL" id="KX098389">
    <property type="protein sequence ID" value="ANJ65160.1"/>
    <property type="molecule type" value="Genomic_DNA"/>
</dbReference>
<name>A0A191ZCP3_9CAUD</name>
<gene>
    <name evidence="1" type="ORF">FROZEN_28</name>
</gene>
<accession>A0A191ZCP3</accession>
<dbReference type="KEGG" id="vg:29065794"/>
<evidence type="ECO:0000313" key="1">
    <source>
        <dbReference type="EMBL" id="ANJ65160.1"/>
    </source>
</evidence>
<dbReference type="InterPro" id="IPR013783">
    <property type="entry name" value="Ig-like_fold"/>
</dbReference>
<dbReference type="Gene3D" id="2.60.40.10">
    <property type="entry name" value="Immunoglobulins"/>
    <property type="match status" value="1"/>
</dbReference>
<dbReference type="RefSeq" id="YP_009286157.1">
    <property type="nucleotide sequence ID" value="NC_031062.2"/>
</dbReference>
<dbReference type="OrthoDB" id="6778at10239"/>
<dbReference type="SUPFAM" id="SSF48726">
    <property type="entry name" value="Immunoglobulin"/>
    <property type="match status" value="1"/>
</dbReference>
<dbReference type="Proteomes" id="UP000202061">
    <property type="component" value="Segment"/>
</dbReference>